<sequence length="1064" mass="112474">MSGAPQSGTTSNTPPLVNASPFSAAGQGHNPALQDSWLVDPLDTSTGIFSTNGMSNGPSSDAIFAWRDKQARKQDGKNKSQQRGQPVELFSPPPFVLSTVSCSPMNPGDNTRSTLREGQGVPAPSIQGILDTIRHRRRSSATSMRSELWKQHDQSALDTASLASEEIHPISLHPFDDGVPKLNQISPSPVNLPSVIETGHTTLSRDYATAPMSRMQLRNTRTRSSEDNSDLGKSDSPTGPTPGGLTATRPHLTALSPLQSFSPLHPQTDVPTGAGGSRSRTHSRTPSWQSATGSQSGSFRGSSGGSPIQPVSGGLQQLNTQNLRASVGAGPKSAPGTVDDGADKAGSTGGLSRSRSNASSVTRSLSRRQSFAASRASFPLTEQNPNIGGQGAGGIGSALHAHQGGLISKLLIVKAPSKPGEESSGNRARTKSSGSLTSFSPSAGPALTPLGAGPAQLPSSPSRPSAIPIRGASSYTGPASAGGYAGTPGARTSFLFDPGYYESATAPSNIHAQKMLSPEQVVEIAESLKSPIMKSDDDDAVFSSSVGGRLSRNSSYSRRNLKRSGSGGSLNKGSFNRGRFSGDLSFTPHDEEVSAPPASVAAPPEPMELEPMEYVEMNEDVFLPYIDRPAEVAELLDLPSNRELLEVIRPTFPVESAAANPADPEAWRQVRPEEWTWSEFREGHLMVTRAECDDFDWIRKARQALRARSECLWERFGLLLGVDPDMMNMGEEYDDVFAPGGALGDVFDSDTTSPSLGIASPAVFMSHDDRFGFIGDENARDQVWVEGLEANGSPSSFNASNEEDSAAASFGDRKTRMSDDGLAGLQLYGTGPEARSASPPPGAAGAMETIGEGEEEGHSLATRTKPRLTPAQRAAAEPTEDPFGKSNPSSTPLSLTSDSPLGSSLLGKSAPISRKPRTKSFVGLQIHTMPSLPTTLPNYDYQRDRDHSGFQQADANMPHLERGPGNPLFPASFASLSLAPTLPNNNPALKRASFLAASNAAAQSNASGSQANTPKMGNGRPPWTEFARRKSRGGLSESEWLAVIRYSPLQITDIASNRCADFDQ</sequence>
<evidence type="ECO:0000313" key="1">
    <source>
        <dbReference type="EMBL" id="KAJ9093928.1"/>
    </source>
</evidence>
<reference evidence="1" key="1">
    <citation type="submission" date="2023-04" db="EMBL/GenBank/DDBJ databases">
        <title>Draft Genome sequencing of Naganishia species isolated from polar environments using Oxford Nanopore Technology.</title>
        <authorList>
            <person name="Leo P."/>
            <person name="Venkateswaran K."/>
        </authorList>
    </citation>
    <scope>NUCLEOTIDE SEQUENCE</scope>
    <source>
        <strain evidence="1">MNA-CCFEE 5261</strain>
    </source>
</reference>
<proteinExistence type="predicted"/>
<accession>A0ACC2V4A3</accession>
<organism evidence="1 2">
    <name type="scientific">Naganishia cerealis</name>
    <dbReference type="NCBI Taxonomy" id="610337"/>
    <lineage>
        <taxon>Eukaryota</taxon>
        <taxon>Fungi</taxon>
        <taxon>Dikarya</taxon>
        <taxon>Basidiomycota</taxon>
        <taxon>Agaricomycotina</taxon>
        <taxon>Tremellomycetes</taxon>
        <taxon>Filobasidiales</taxon>
        <taxon>Filobasidiaceae</taxon>
        <taxon>Naganishia</taxon>
    </lineage>
</organism>
<dbReference type="EMBL" id="JASBWR010000117">
    <property type="protein sequence ID" value="KAJ9093928.1"/>
    <property type="molecule type" value="Genomic_DNA"/>
</dbReference>
<protein>
    <submittedName>
        <fullName evidence="1">Uncharacterized protein</fullName>
    </submittedName>
</protein>
<dbReference type="Proteomes" id="UP001241377">
    <property type="component" value="Unassembled WGS sequence"/>
</dbReference>
<comment type="caution">
    <text evidence="1">The sequence shown here is derived from an EMBL/GenBank/DDBJ whole genome shotgun (WGS) entry which is preliminary data.</text>
</comment>
<gene>
    <name evidence="1" type="ORF">QFC19_008162</name>
</gene>
<keyword evidence="2" id="KW-1185">Reference proteome</keyword>
<name>A0ACC2V4A3_9TREE</name>
<evidence type="ECO:0000313" key="2">
    <source>
        <dbReference type="Proteomes" id="UP001241377"/>
    </source>
</evidence>